<protein>
    <recommendedName>
        <fullName evidence="2">Microbial-type PARG catalytic domain-containing protein</fullName>
    </recommendedName>
</protein>
<dbReference type="InterPro" id="IPR043472">
    <property type="entry name" value="Macro_dom-like"/>
</dbReference>
<proteinExistence type="predicted"/>
<dbReference type="AlphaFoldDB" id="A0A7S1ZHR6"/>
<sequence>MAKNTAEDSVEAMWNAMQDKAPAVPKGKPSPEQLGSLRAHKARTKAFLATLSQEQRSALFEKNKNDKPSKAKGDIQKSSAKMDKKEILGGQTTVFGHPRMLTRDQRADIAQETVEILQRGWYNPSKAPGRRCSRQIRVNIAERLENARSGTEVHLDPANEGPMRFDHARDGTFLEGVGLASTPLGFAQAVLQLQSAKATAEESETILAYSGTTAADFLYSHGEILPMRIDIVQETTLSGAQALAQQGKNTCFLNFASGKNPGGGFLRGSEAQEESLARSTGLYFCIGPNNPTAIEMYRQNRQNNNFGLYSHGMIYSPRVPIFRDDEGRLLPEEEVVESGVLTCPAPNAGVAAPRLGVSVVEEEMYERICRIVSAMERHGHNAIVLGSFGCGVFRNCVEHVAQCFAIALAGRKFDVVRFSLISEKDVAVFANIFGQRSCLNRGTE</sequence>
<name>A0A7S1ZHR6_TRICV</name>
<dbReference type="NCBIfam" id="TIGR02452">
    <property type="entry name" value="TIGR02452 family protein"/>
    <property type="match status" value="1"/>
</dbReference>
<dbReference type="EMBL" id="HBGO01017768">
    <property type="protein sequence ID" value="CAD9339430.1"/>
    <property type="molecule type" value="Transcribed_RNA"/>
</dbReference>
<evidence type="ECO:0000313" key="3">
    <source>
        <dbReference type="EMBL" id="CAD9339430.1"/>
    </source>
</evidence>
<dbReference type="Gene3D" id="3.40.220.10">
    <property type="entry name" value="Leucine Aminopeptidase, subunit E, domain 1"/>
    <property type="match status" value="1"/>
</dbReference>
<feature type="region of interest" description="Disordered" evidence="1">
    <location>
        <begin position="61"/>
        <end position="82"/>
    </location>
</feature>
<dbReference type="InterPro" id="IPR019261">
    <property type="entry name" value="PARG_cat_microbial"/>
</dbReference>
<accession>A0A7S1ZHR6</accession>
<dbReference type="PANTHER" id="PTHR35596:SF1">
    <property type="entry name" value="MICROBIAL-TYPE PARG CATALYTIC DOMAIN-CONTAINING PROTEIN"/>
    <property type="match status" value="1"/>
</dbReference>
<reference evidence="3" key="1">
    <citation type="submission" date="2021-01" db="EMBL/GenBank/DDBJ databases">
        <authorList>
            <person name="Corre E."/>
            <person name="Pelletier E."/>
            <person name="Niang G."/>
            <person name="Scheremetjew M."/>
            <person name="Finn R."/>
            <person name="Kale V."/>
            <person name="Holt S."/>
            <person name="Cochrane G."/>
            <person name="Meng A."/>
            <person name="Brown T."/>
            <person name="Cohen L."/>
        </authorList>
    </citation>
    <scope>NUCLEOTIDE SEQUENCE</scope>
    <source>
        <strain evidence="3">Grunow 1884</strain>
    </source>
</reference>
<evidence type="ECO:0000256" key="1">
    <source>
        <dbReference type="SAM" id="MobiDB-lite"/>
    </source>
</evidence>
<organism evidence="3">
    <name type="scientific">Trieres chinensis</name>
    <name type="common">Marine centric diatom</name>
    <name type="synonym">Odontella sinensis</name>
    <dbReference type="NCBI Taxonomy" id="1514140"/>
    <lineage>
        <taxon>Eukaryota</taxon>
        <taxon>Sar</taxon>
        <taxon>Stramenopiles</taxon>
        <taxon>Ochrophyta</taxon>
        <taxon>Bacillariophyta</taxon>
        <taxon>Mediophyceae</taxon>
        <taxon>Biddulphiophycidae</taxon>
        <taxon>Eupodiscales</taxon>
        <taxon>Parodontellaceae</taxon>
        <taxon>Trieres</taxon>
    </lineage>
</organism>
<gene>
    <name evidence="3" type="ORF">OSIN01602_LOCUS10134</name>
</gene>
<dbReference type="InterPro" id="IPR012664">
    <property type="entry name" value="CHP02452"/>
</dbReference>
<dbReference type="Pfam" id="PF10021">
    <property type="entry name" value="PARG_cat_microb"/>
    <property type="match status" value="1"/>
</dbReference>
<evidence type="ECO:0000259" key="2">
    <source>
        <dbReference type="Pfam" id="PF10021"/>
    </source>
</evidence>
<feature type="domain" description="Microbial-type PARG catalytic" evidence="2">
    <location>
        <begin position="110"/>
        <end position="324"/>
    </location>
</feature>
<dbReference type="PANTHER" id="PTHR35596">
    <property type="entry name" value="DUF2263 DOMAIN-CONTAINING PROTEIN"/>
    <property type="match status" value="1"/>
</dbReference>